<dbReference type="OrthoDB" id="2745898at2759"/>
<keyword evidence="2" id="KW-1185">Reference proteome</keyword>
<name>A0A8K0XMK7_9AGAR</name>
<reference evidence="1" key="1">
    <citation type="journal article" date="2021" name="New Phytol.">
        <title>Evolutionary innovations through gain and loss of genes in the ectomycorrhizal Boletales.</title>
        <authorList>
            <person name="Wu G."/>
            <person name="Miyauchi S."/>
            <person name="Morin E."/>
            <person name="Kuo A."/>
            <person name="Drula E."/>
            <person name="Varga T."/>
            <person name="Kohler A."/>
            <person name="Feng B."/>
            <person name="Cao Y."/>
            <person name="Lipzen A."/>
            <person name="Daum C."/>
            <person name="Hundley H."/>
            <person name="Pangilinan J."/>
            <person name="Johnson J."/>
            <person name="Barry K."/>
            <person name="LaButti K."/>
            <person name="Ng V."/>
            <person name="Ahrendt S."/>
            <person name="Min B."/>
            <person name="Choi I.G."/>
            <person name="Park H."/>
            <person name="Plett J.M."/>
            <person name="Magnuson J."/>
            <person name="Spatafora J.W."/>
            <person name="Nagy L.G."/>
            <person name="Henrissat B."/>
            <person name="Grigoriev I.V."/>
            <person name="Yang Z.L."/>
            <person name="Xu J."/>
            <person name="Martin F.M."/>
        </authorList>
    </citation>
    <scope>NUCLEOTIDE SEQUENCE</scope>
    <source>
        <strain evidence="1">KKN 215</strain>
    </source>
</reference>
<dbReference type="EMBL" id="JAEVFJ010000032">
    <property type="protein sequence ID" value="KAH8092508.1"/>
    <property type="molecule type" value="Genomic_DNA"/>
</dbReference>
<evidence type="ECO:0008006" key="3">
    <source>
        <dbReference type="Google" id="ProtNLM"/>
    </source>
</evidence>
<comment type="caution">
    <text evidence="1">The sequence shown here is derived from an EMBL/GenBank/DDBJ whole genome shotgun (WGS) entry which is preliminary data.</text>
</comment>
<gene>
    <name evidence="1" type="ORF">BXZ70DRAFT_1079545</name>
</gene>
<evidence type="ECO:0000313" key="2">
    <source>
        <dbReference type="Proteomes" id="UP000813824"/>
    </source>
</evidence>
<protein>
    <recommendedName>
        <fullName evidence="3">F-box domain-containing protein</fullName>
    </recommendedName>
</protein>
<evidence type="ECO:0000313" key="1">
    <source>
        <dbReference type="EMBL" id="KAH8092508.1"/>
    </source>
</evidence>
<accession>A0A8K0XMK7</accession>
<dbReference type="AlphaFoldDB" id="A0A8K0XMK7"/>
<proteinExistence type="predicted"/>
<sequence length="483" mass="55103">MSFKKKLHKEVRAALRKWLRFPTLKKKPRSELRLRPSRALMRTLKLPILPLELLDMIMDYLRGDRATLEACSLISSHWTPAAQRRLFRSLKITISHLEPAANPFTLKAFESFFQNTPYIAPLITSLHICPNAHYKLSLAVDPHSALMCLLHELPKLQRLTLNCARLSLPSFYEAQHVDIGDSPPRLSLQRLSFCSVIDKACVAHEILEAISVEDTLEICFSRVPSLELAMSAPVFQLRNLSIKNPLDSFPCFGDTAEFPNLRTLTMDIAGITGKIFSMGEDDSSSEFELFPQSYDRHHRMDVFMEKHGATLETLRLNFRQLVVSRDIGPGDTDWSIYRLDAACPSLWMLELGFQLDLRSLFCLKPLMPDDFKATINLLVRIVNSAPKTLTHIVLAVHIFPINKSEEAIEPEDLDEDESDEDWARLAAALSSTSLPNLVSVKVLKQESKSPFIIAFTEALEDRYQQMISGKFTELKRRKMLYFE</sequence>
<organism evidence="1 2">
    <name type="scientific">Cristinia sonorae</name>
    <dbReference type="NCBI Taxonomy" id="1940300"/>
    <lineage>
        <taxon>Eukaryota</taxon>
        <taxon>Fungi</taxon>
        <taxon>Dikarya</taxon>
        <taxon>Basidiomycota</taxon>
        <taxon>Agaricomycotina</taxon>
        <taxon>Agaricomycetes</taxon>
        <taxon>Agaricomycetidae</taxon>
        <taxon>Agaricales</taxon>
        <taxon>Pleurotineae</taxon>
        <taxon>Stephanosporaceae</taxon>
        <taxon>Cristinia</taxon>
    </lineage>
</organism>
<dbReference type="Proteomes" id="UP000813824">
    <property type="component" value="Unassembled WGS sequence"/>
</dbReference>